<dbReference type="AlphaFoldDB" id="A0A0G4HXE5"/>
<feature type="compositionally biased region" description="Low complexity" evidence="1">
    <location>
        <begin position="824"/>
        <end position="836"/>
    </location>
</feature>
<evidence type="ECO:0000313" key="2">
    <source>
        <dbReference type="EMBL" id="CEM49140.1"/>
    </source>
</evidence>
<sequence>IERQEVEQQMRQKRIEEEKEKLRLEGNESETGKGGETADDFGTSSSSALLGLGLTAKEAVEFEELRKRFGSEIAKSALREDGVGRSSLDTDVASLLHEGKVEEAGKMALRVHEDPHKTLSAAHRRLAELKKEKTMSATEKALYESSGASRGLEVAMDGEDEEDVPLMDKDAPLTEGEQAAWSFLFGQTEAEMEEQMKQFGERLPEWEKEKIENMISKSDQEEGKEAETAPPEKGRETEHARKRRQMAKLEAREEKLARGDGFEEENFEWLETDLKELKATDSGFSSPQFEAEKGPDTPLAVEGPGGPLEAGGPRRVSRGALETRSSPLPVPEGSFTLTPEEGALLEEAEREKSEEDDQEDEYDDEDEDEEEEEEEGSKEALMKLRPPPSPYDADPKKVTPQHQPSFGSLEELRGDLRQRGLRSLQEELQREKEKDDFSDIEPSIRDGSIDDVLAELQKIAPALAEARSMGKFESSKGRRRGERRDMKDLDQLRRQKRLTQLLERKSKEDKLRQLARLQELLEEPEDNSAGEGPDSPDVHALASLRKLGETDLAGEASRFKSLSDVLDVSKRMQEIDVKTDPNDYSGDFGSYALSSLLQRVSPDLLQDEKMKDLLSAWRMYETDPEEWAKKNVPDLAEQDNTALMRQILTATMNQQRFRAERETRGAGDSLTKSFETNRKLKEMGGNNGDFADVPNDFDQSLEGGEPFELVGGTRPLIEELAEMITSEGLVGDPLDPDPSETERKARMRRVLRSPQVQRLLDRAGLQGVNEEDIDLDDLKKLPGKLSLGRPEPFRKDGKAPTPQQSIDNMPPQMRRVFAELHKTAAGGEDSASSGSSEQDDIAELQKETREKRRQIDEEEGGIR</sequence>
<gene>
    <name evidence="2" type="ORF">Cvel_9242</name>
</gene>
<reference evidence="2" key="1">
    <citation type="submission" date="2014-11" db="EMBL/GenBank/DDBJ databases">
        <authorList>
            <person name="Otto D Thomas"/>
            <person name="Naeem Raeece"/>
        </authorList>
    </citation>
    <scope>NUCLEOTIDE SEQUENCE</scope>
</reference>
<feature type="compositionally biased region" description="Acidic residues" evidence="1">
    <location>
        <begin position="156"/>
        <end position="165"/>
    </location>
</feature>
<proteinExistence type="predicted"/>
<name>A0A0G4HXE5_9ALVE</name>
<feature type="compositionally biased region" description="Acidic residues" evidence="1">
    <location>
        <begin position="354"/>
        <end position="376"/>
    </location>
</feature>
<organism evidence="2">
    <name type="scientific">Chromera velia CCMP2878</name>
    <dbReference type="NCBI Taxonomy" id="1169474"/>
    <lineage>
        <taxon>Eukaryota</taxon>
        <taxon>Sar</taxon>
        <taxon>Alveolata</taxon>
        <taxon>Colpodellida</taxon>
        <taxon>Chromeraceae</taxon>
        <taxon>Chromera</taxon>
    </lineage>
</organism>
<feature type="compositionally biased region" description="Basic and acidic residues" evidence="1">
    <location>
        <begin position="468"/>
        <end position="493"/>
    </location>
</feature>
<dbReference type="EMBL" id="CDMZ01004243">
    <property type="protein sequence ID" value="CEM49140.1"/>
    <property type="molecule type" value="Genomic_DNA"/>
</dbReference>
<feature type="region of interest" description="Disordered" evidence="1">
    <location>
        <begin position="462"/>
        <end position="504"/>
    </location>
</feature>
<feature type="compositionally biased region" description="Basic and acidic residues" evidence="1">
    <location>
        <begin position="410"/>
        <end position="444"/>
    </location>
</feature>
<feature type="compositionally biased region" description="Basic and acidic residues" evidence="1">
    <location>
        <begin position="247"/>
        <end position="261"/>
    </location>
</feature>
<evidence type="ECO:0000256" key="1">
    <source>
        <dbReference type="SAM" id="MobiDB-lite"/>
    </source>
</evidence>
<feature type="region of interest" description="Disordered" evidence="1">
    <location>
        <begin position="516"/>
        <end position="541"/>
    </location>
</feature>
<accession>A0A0G4HXE5</accession>
<feature type="region of interest" description="Disordered" evidence="1">
    <location>
        <begin position="133"/>
        <end position="166"/>
    </location>
</feature>
<feature type="region of interest" description="Disordered" evidence="1">
    <location>
        <begin position="1"/>
        <end position="44"/>
    </location>
</feature>
<feature type="compositionally biased region" description="Basic and acidic residues" evidence="1">
    <location>
        <begin position="843"/>
        <end position="863"/>
    </location>
</feature>
<feature type="region of interest" description="Disordered" evidence="1">
    <location>
        <begin position="725"/>
        <end position="863"/>
    </location>
</feature>
<feature type="compositionally biased region" description="Basic and acidic residues" evidence="1">
    <location>
        <begin position="204"/>
        <end position="239"/>
    </location>
</feature>
<feature type="non-terminal residue" evidence="2">
    <location>
        <position position="1"/>
    </location>
</feature>
<feature type="compositionally biased region" description="Basic and acidic residues" evidence="1">
    <location>
        <begin position="1"/>
        <end position="33"/>
    </location>
</feature>
<dbReference type="VEuPathDB" id="CryptoDB:Cvel_9242"/>
<feature type="region of interest" description="Disordered" evidence="1">
    <location>
        <begin position="278"/>
        <end position="444"/>
    </location>
</feature>
<feature type="region of interest" description="Disordered" evidence="1">
    <location>
        <begin position="204"/>
        <end position="266"/>
    </location>
</feature>
<protein>
    <submittedName>
        <fullName evidence="2">Uncharacterized protein</fullName>
    </submittedName>
</protein>